<comment type="caution">
    <text evidence="2">The sequence shown here is derived from an EMBL/GenBank/DDBJ whole genome shotgun (WGS) entry which is preliminary data.</text>
</comment>
<accession>A0A8H7MCB0</accession>
<dbReference type="AlphaFoldDB" id="A0A8H7MCB0"/>
<name>A0A8H7MCB0_9PLEO</name>
<evidence type="ECO:0000313" key="2">
    <source>
        <dbReference type="EMBL" id="KAF9693741.1"/>
    </source>
</evidence>
<proteinExistence type="predicted"/>
<gene>
    <name evidence="2" type="ORF">EKO04_008520</name>
</gene>
<keyword evidence="3" id="KW-1185">Reference proteome</keyword>
<dbReference type="Proteomes" id="UP000651452">
    <property type="component" value="Unassembled WGS sequence"/>
</dbReference>
<sequence length="152" mass="16647">MRQSILALAAYLGLVYAQNETLEFFWPHAADYQDPAVTVKTVNPSTTIFHVACPDSTTSANPTSSNYVEDCHWQQGMDYTIFNISTYEATVTGSGYAMTRSCLDKGQGRVLCYAEGMDEVLDGRFIMNESWGAQCLSRGGSLAYVDRGGVTP</sequence>
<feature type="signal peptide" evidence="1">
    <location>
        <begin position="1"/>
        <end position="17"/>
    </location>
</feature>
<protein>
    <submittedName>
        <fullName evidence="2">Uncharacterized protein</fullName>
    </submittedName>
</protein>
<reference evidence="2" key="1">
    <citation type="submission" date="2018-12" db="EMBL/GenBank/DDBJ databases">
        <authorList>
            <person name="Syme R.A."/>
            <person name="Farfan-Caceres L."/>
            <person name="Lichtenzveig J."/>
        </authorList>
    </citation>
    <scope>NUCLEOTIDE SEQUENCE</scope>
    <source>
        <strain evidence="2">Al4</strain>
    </source>
</reference>
<organism evidence="2 3">
    <name type="scientific">Ascochyta lentis</name>
    <dbReference type="NCBI Taxonomy" id="205686"/>
    <lineage>
        <taxon>Eukaryota</taxon>
        <taxon>Fungi</taxon>
        <taxon>Dikarya</taxon>
        <taxon>Ascomycota</taxon>
        <taxon>Pezizomycotina</taxon>
        <taxon>Dothideomycetes</taxon>
        <taxon>Pleosporomycetidae</taxon>
        <taxon>Pleosporales</taxon>
        <taxon>Pleosporineae</taxon>
        <taxon>Didymellaceae</taxon>
        <taxon>Ascochyta</taxon>
    </lineage>
</organism>
<evidence type="ECO:0000313" key="3">
    <source>
        <dbReference type="Proteomes" id="UP000651452"/>
    </source>
</evidence>
<evidence type="ECO:0000256" key="1">
    <source>
        <dbReference type="SAM" id="SignalP"/>
    </source>
</evidence>
<reference evidence="2" key="2">
    <citation type="submission" date="2020-09" db="EMBL/GenBank/DDBJ databases">
        <title>Reference genome assembly for Australian Ascochyta lentis isolate Al4.</title>
        <authorList>
            <person name="Lee R.C."/>
            <person name="Farfan-Caceres L.M."/>
            <person name="Debler J.W."/>
            <person name="Williams A.H."/>
            <person name="Henares B.M."/>
        </authorList>
    </citation>
    <scope>NUCLEOTIDE SEQUENCE</scope>
    <source>
        <strain evidence="2">Al4</strain>
    </source>
</reference>
<dbReference type="OrthoDB" id="4991875at2759"/>
<feature type="chain" id="PRO_5034064351" evidence="1">
    <location>
        <begin position="18"/>
        <end position="152"/>
    </location>
</feature>
<keyword evidence="1" id="KW-0732">Signal</keyword>
<dbReference type="EMBL" id="RZGK01000015">
    <property type="protein sequence ID" value="KAF9693741.1"/>
    <property type="molecule type" value="Genomic_DNA"/>
</dbReference>